<dbReference type="EMBL" id="CP020477">
    <property type="protein sequence ID" value="ARM76177.1"/>
    <property type="molecule type" value="Genomic_DNA"/>
</dbReference>
<proteinExistence type="predicted"/>
<dbReference type="KEGG" id="aman:B6F84_09185"/>
<evidence type="ECO:0000259" key="2">
    <source>
        <dbReference type="Pfam" id="PF00534"/>
    </source>
</evidence>
<keyword evidence="1" id="KW-0808">Transferase</keyword>
<sequence>MLEAGSGGVKRNREIVKYWKKYVDEILYVPLLGDMKRASVDDKFRKSMYSEIKSLGMTIPEKIDEILNDKSLFKEIKLHYNTVEYDLYSNFTYYWISNRITKKIGKINSDIYYAQQEFPQMVYFLSQISANNNVGALVHIENFFGSLFDDFKHFYNAYSSLGFDGFLYSLYISLFRSNPRRRKWQELISEGRVKFAFSVSEDLSQLYPFMRNIYTKVLRPANAFDKKLLKLRETDKEDYAVFYARLSPAKGVLEIPKIAKKLNRKVIVLGKFTDNKIEKRFMKEKNENVEYLGFVNDEKLQDIVSKAKVLIYPSHADSFSLVILESLAMGTPVVAYRIPGIRKVYDKLPAVKLVKENDIDEMKKEVEKIFSLPKEEYQNMINDRKLMEFLDEHSSWEKVALNELDELKKVVNS</sequence>
<dbReference type="PANTHER" id="PTHR46401:SF2">
    <property type="entry name" value="GLYCOSYLTRANSFERASE WBBK-RELATED"/>
    <property type="match status" value="1"/>
</dbReference>
<keyword evidence="4" id="KW-1185">Reference proteome</keyword>
<dbReference type="PANTHER" id="PTHR46401">
    <property type="entry name" value="GLYCOSYLTRANSFERASE WBBK-RELATED"/>
    <property type="match status" value="1"/>
</dbReference>
<dbReference type="SUPFAM" id="SSF53756">
    <property type="entry name" value="UDP-Glycosyltransferase/glycogen phosphorylase"/>
    <property type="match status" value="1"/>
</dbReference>
<dbReference type="AlphaFoldDB" id="A0A1W6K109"/>
<evidence type="ECO:0000313" key="4">
    <source>
        <dbReference type="Proteomes" id="UP000193404"/>
    </source>
</evidence>
<gene>
    <name evidence="3" type="ORF">B6F84_09185</name>
</gene>
<accession>A0A1W6K109</accession>
<feature type="domain" description="Glycosyl transferase family 1" evidence="2">
    <location>
        <begin position="230"/>
        <end position="383"/>
    </location>
</feature>
<reference evidence="3 4" key="1">
    <citation type="submission" date="2017-03" db="EMBL/GenBank/DDBJ databases">
        <title>Sulfur activation and transportation mechanism of thermophilic Archaea Acidianus manzaensis YN-25.</title>
        <authorList>
            <person name="Ma Y."/>
            <person name="Yang Y."/>
            <person name="Xia J."/>
        </authorList>
    </citation>
    <scope>NUCLEOTIDE SEQUENCE [LARGE SCALE GENOMIC DNA]</scope>
    <source>
        <strain evidence="3 4">YN-25</strain>
    </source>
</reference>
<dbReference type="STRING" id="282676.B6F84_09185"/>
<dbReference type="InterPro" id="IPR001296">
    <property type="entry name" value="Glyco_trans_1"/>
</dbReference>
<evidence type="ECO:0000313" key="3">
    <source>
        <dbReference type="EMBL" id="ARM76177.1"/>
    </source>
</evidence>
<evidence type="ECO:0000256" key="1">
    <source>
        <dbReference type="ARBA" id="ARBA00022679"/>
    </source>
</evidence>
<organism evidence="3 4">
    <name type="scientific">Acidianus manzaensis</name>
    <dbReference type="NCBI Taxonomy" id="282676"/>
    <lineage>
        <taxon>Archaea</taxon>
        <taxon>Thermoproteota</taxon>
        <taxon>Thermoprotei</taxon>
        <taxon>Sulfolobales</taxon>
        <taxon>Sulfolobaceae</taxon>
        <taxon>Acidianus</taxon>
    </lineage>
</organism>
<dbReference type="Gene3D" id="3.40.50.2000">
    <property type="entry name" value="Glycogen Phosphorylase B"/>
    <property type="match status" value="1"/>
</dbReference>
<name>A0A1W6K109_9CREN</name>
<dbReference type="Proteomes" id="UP000193404">
    <property type="component" value="Chromosome"/>
</dbReference>
<dbReference type="GO" id="GO:0016757">
    <property type="term" value="F:glycosyltransferase activity"/>
    <property type="evidence" value="ECO:0007669"/>
    <property type="project" value="InterPro"/>
</dbReference>
<protein>
    <recommendedName>
        <fullName evidence="2">Glycosyl transferase family 1 domain-containing protein</fullName>
    </recommendedName>
</protein>
<dbReference type="Pfam" id="PF00534">
    <property type="entry name" value="Glycos_transf_1"/>
    <property type="match status" value="1"/>
</dbReference>